<evidence type="ECO:0000313" key="7">
    <source>
        <dbReference type="Proteomes" id="UP001156614"/>
    </source>
</evidence>
<sequence length="116" mass="12610">MQVLLVEDDVAVALVVKTVLTREGWDVHLVEDAESALAWDGSADLLVTDYNLPGVLNGLLLARKLREQNASLAVVLMSGDFEEGQLMGESVAVLPKPFRRNALLEAIDQARNAIRA</sequence>
<evidence type="ECO:0000313" key="6">
    <source>
        <dbReference type="Proteomes" id="UP000077786"/>
    </source>
</evidence>
<dbReference type="SUPFAM" id="SSF52172">
    <property type="entry name" value="CheY-like"/>
    <property type="match status" value="1"/>
</dbReference>
<dbReference type="PANTHER" id="PTHR44591">
    <property type="entry name" value="STRESS RESPONSE REGULATOR PROTEIN 1"/>
    <property type="match status" value="1"/>
</dbReference>
<dbReference type="Pfam" id="PF00072">
    <property type="entry name" value="Response_reg"/>
    <property type="match status" value="1"/>
</dbReference>
<dbReference type="OrthoDB" id="7277237at2"/>
<gene>
    <name evidence="5" type="ORF">A0123_03297</name>
    <name evidence="4" type="ORF">GCM10007867_20200</name>
</gene>
<feature type="modified residue" description="4-aspartylphosphate" evidence="2">
    <location>
        <position position="49"/>
    </location>
</feature>
<dbReference type="SMART" id="SM00448">
    <property type="entry name" value="REC"/>
    <property type="match status" value="1"/>
</dbReference>
<dbReference type="InterPro" id="IPR011006">
    <property type="entry name" value="CheY-like_superfamily"/>
</dbReference>
<proteinExistence type="predicted"/>
<evidence type="ECO:0000259" key="3">
    <source>
        <dbReference type="PROSITE" id="PS50110"/>
    </source>
</evidence>
<dbReference type="CDD" id="cd00156">
    <property type="entry name" value="REC"/>
    <property type="match status" value="1"/>
</dbReference>
<dbReference type="Gene3D" id="3.40.50.2300">
    <property type="match status" value="1"/>
</dbReference>
<reference evidence="4" key="4">
    <citation type="submission" date="2023-01" db="EMBL/GenBank/DDBJ databases">
        <title>Draft genome sequence of Gluconobacter cerinus strain NBRC 3267.</title>
        <authorList>
            <person name="Sun Q."/>
            <person name="Mori K."/>
        </authorList>
    </citation>
    <scope>NUCLEOTIDE SEQUENCE</scope>
    <source>
        <strain evidence="4">NBRC 3267</strain>
    </source>
</reference>
<evidence type="ECO:0000313" key="5">
    <source>
        <dbReference type="EMBL" id="OAJ66049.1"/>
    </source>
</evidence>
<reference evidence="4" key="1">
    <citation type="journal article" date="2014" name="Int. J. Syst. Evol. Microbiol.">
        <title>Complete genome sequence of Corynebacterium casei LMG S-19264T (=DSM 44701T), isolated from a smear-ripened cheese.</title>
        <authorList>
            <consortium name="US DOE Joint Genome Institute (JGI-PGF)"/>
            <person name="Walter F."/>
            <person name="Albersmeier A."/>
            <person name="Kalinowski J."/>
            <person name="Ruckert C."/>
        </authorList>
    </citation>
    <scope>NUCLEOTIDE SEQUENCE</scope>
    <source>
        <strain evidence="4">NBRC 3267</strain>
    </source>
</reference>
<dbReference type="Proteomes" id="UP001156614">
    <property type="component" value="Unassembled WGS sequence"/>
</dbReference>
<reference evidence="7" key="3">
    <citation type="journal article" date="2019" name="Int. J. Syst. Evol. Microbiol.">
        <title>The Global Catalogue of Microorganisms (GCM) 10K type strain sequencing project: providing services to taxonomists for standard genome sequencing and annotation.</title>
        <authorList>
            <consortium name="The Broad Institute Genomics Platform"/>
            <consortium name="The Broad Institute Genome Sequencing Center for Infectious Disease"/>
            <person name="Wu L."/>
            <person name="Ma J."/>
        </authorList>
    </citation>
    <scope>NUCLEOTIDE SEQUENCE [LARGE SCALE GENOMIC DNA]</scope>
    <source>
        <strain evidence="7">NBRC 3267</strain>
    </source>
</reference>
<dbReference type="EMBL" id="LUTU01000023">
    <property type="protein sequence ID" value="OAJ66049.1"/>
    <property type="molecule type" value="Genomic_DNA"/>
</dbReference>
<keyword evidence="7" id="KW-1185">Reference proteome</keyword>
<evidence type="ECO:0000256" key="2">
    <source>
        <dbReference type="PROSITE-ProRule" id="PRU00169"/>
    </source>
</evidence>
<dbReference type="RefSeq" id="WP_064275635.1">
    <property type="nucleotide sequence ID" value="NZ_BEWM01000002.1"/>
</dbReference>
<dbReference type="InterPro" id="IPR050595">
    <property type="entry name" value="Bact_response_regulator"/>
</dbReference>
<dbReference type="AlphaFoldDB" id="A0A1B6VFP2"/>
<reference evidence="5 6" key="2">
    <citation type="submission" date="2016-03" db="EMBL/GenBank/DDBJ databases">
        <title>Draft genome sequence of Gluconobacter cerinus strain CECT 9110.</title>
        <authorList>
            <person name="Sainz F."/>
            <person name="Mas A."/>
            <person name="Torija M.J."/>
        </authorList>
    </citation>
    <scope>NUCLEOTIDE SEQUENCE [LARGE SCALE GENOMIC DNA]</scope>
    <source>
        <strain evidence="5 6">CECT 9110</strain>
    </source>
</reference>
<organism evidence="5 6">
    <name type="scientific">Gluconobacter cerinus</name>
    <dbReference type="NCBI Taxonomy" id="38307"/>
    <lineage>
        <taxon>Bacteria</taxon>
        <taxon>Pseudomonadati</taxon>
        <taxon>Pseudomonadota</taxon>
        <taxon>Alphaproteobacteria</taxon>
        <taxon>Acetobacterales</taxon>
        <taxon>Acetobacteraceae</taxon>
        <taxon>Gluconobacter</taxon>
    </lineage>
</organism>
<accession>A0A1B6VFP2</accession>
<name>A0A1B6VFP2_9PROT</name>
<dbReference type="GO" id="GO:0000160">
    <property type="term" value="P:phosphorelay signal transduction system"/>
    <property type="evidence" value="ECO:0007669"/>
    <property type="project" value="InterPro"/>
</dbReference>
<dbReference type="PANTHER" id="PTHR44591:SF21">
    <property type="entry name" value="TWO-COMPONENT RESPONSE REGULATOR"/>
    <property type="match status" value="1"/>
</dbReference>
<dbReference type="InterPro" id="IPR001789">
    <property type="entry name" value="Sig_transdc_resp-reg_receiver"/>
</dbReference>
<dbReference type="GeneID" id="89650262"/>
<feature type="domain" description="Response regulatory" evidence="3">
    <location>
        <begin position="2"/>
        <end position="111"/>
    </location>
</feature>
<dbReference type="PROSITE" id="PS50110">
    <property type="entry name" value="RESPONSE_REGULATORY"/>
    <property type="match status" value="1"/>
</dbReference>
<evidence type="ECO:0000313" key="4">
    <source>
        <dbReference type="EMBL" id="GLQ63175.1"/>
    </source>
</evidence>
<dbReference type="Proteomes" id="UP000077786">
    <property type="component" value="Unassembled WGS sequence"/>
</dbReference>
<keyword evidence="1 2" id="KW-0597">Phosphoprotein</keyword>
<dbReference type="EMBL" id="BSNU01000003">
    <property type="protein sequence ID" value="GLQ63175.1"/>
    <property type="molecule type" value="Genomic_DNA"/>
</dbReference>
<dbReference type="PATRIC" id="fig|38307.3.peg.3453"/>
<protein>
    <submittedName>
        <fullName evidence="5">Transcriptional regulator</fullName>
    </submittedName>
</protein>
<evidence type="ECO:0000256" key="1">
    <source>
        <dbReference type="ARBA" id="ARBA00022553"/>
    </source>
</evidence>
<comment type="caution">
    <text evidence="5">The sequence shown here is derived from an EMBL/GenBank/DDBJ whole genome shotgun (WGS) entry which is preliminary data.</text>
</comment>